<evidence type="ECO:0000313" key="2">
    <source>
        <dbReference type="Proteomes" id="UP000268192"/>
    </source>
</evidence>
<dbReference type="KEGG" id="abaw:D5400_14110"/>
<organism evidence="1 2">
    <name type="scientific">Georhizobium profundi</name>
    <dbReference type="NCBI Taxonomy" id="2341112"/>
    <lineage>
        <taxon>Bacteria</taxon>
        <taxon>Pseudomonadati</taxon>
        <taxon>Pseudomonadota</taxon>
        <taxon>Alphaproteobacteria</taxon>
        <taxon>Hyphomicrobiales</taxon>
        <taxon>Rhizobiaceae</taxon>
        <taxon>Georhizobium</taxon>
    </lineage>
</organism>
<dbReference type="AlphaFoldDB" id="A0A3S9B5P2"/>
<gene>
    <name evidence="1" type="ORF">D5400_14110</name>
</gene>
<dbReference type="Gene3D" id="2.40.300.10">
    <property type="entry name" value="Head decoration protein D"/>
    <property type="match status" value="1"/>
</dbReference>
<dbReference type="Pfam" id="PF02924">
    <property type="entry name" value="HDPD"/>
    <property type="match status" value="1"/>
</dbReference>
<dbReference type="OrthoDB" id="7032972at2"/>
<dbReference type="RefSeq" id="WP_126010577.1">
    <property type="nucleotide sequence ID" value="NZ_CP032509.1"/>
</dbReference>
<evidence type="ECO:0000313" key="1">
    <source>
        <dbReference type="EMBL" id="AZN72259.1"/>
    </source>
</evidence>
<sequence>MAEATFAPNDLLVSDVQVVTRNITIAQGQDLPRGAVLGRVTATDSYVLSASAAVDGSEDPALVLAFDVDATAAPVVAAAYAGGAFDSTKLTLGAGHTPATVETAFRAAGTALFVRVLK</sequence>
<dbReference type="Proteomes" id="UP000268192">
    <property type="component" value="Chromosome"/>
</dbReference>
<dbReference type="EMBL" id="CP032509">
    <property type="protein sequence ID" value="AZN72259.1"/>
    <property type="molecule type" value="Genomic_DNA"/>
</dbReference>
<reference evidence="1 2" key="1">
    <citation type="submission" date="2018-09" db="EMBL/GenBank/DDBJ databases">
        <title>Marinorhizobium profundi gen. nov., sp. nov., isolated from a deep-sea sediment sample from the New Britain Trench and proposal of Marinorhizobiaceae fam. nov. in the order Rhizobiales of the class Alphaproteobacteria.</title>
        <authorList>
            <person name="Cao J."/>
        </authorList>
    </citation>
    <scope>NUCLEOTIDE SEQUENCE [LARGE SCALE GENOMIC DNA]</scope>
    <source>
        <strain evidence="1 2">WS11</strain>
    </source>
</reference>
<name>A0A3S9B5P2_9HYPH</name>
<dbReference type="InterPro" id="IPR004195">
    <property type="entry name" value="Head_decoration_D"/>
</dbReference>
<proteinExistence type="predicted"/>
<protein>
    <submittedName>
        <fullName evidence="1">Head decoration protein</fullName>
    </submittedName>
</protein>
<keyword evidence="2" id="KW-1185">Reference proteome</keyword>
<accession>A0A3S9B5P2</accession>